<evidence type="ECO:0000313" key="3">
    <source>
        <dbReference type="Proteomes" id="UP000190814"/>
    </source>
</evidence>
<feature type="compositionally biased region" description="Acidic residues" evidence="1">
    <location>
        <begin position="908"/>
        <end position="928"/>
    </location>
</feature>
<feature type="region of interest" description="Disordered" evidence="1">
    <location>
        <begin position="1129"/>
        <end position="1152"/>
    </location>
</feature>
<feature type="compositionally biased region" description="Basic and acidic residues" evidence="1">
    <location>
        <begin position="947"/>
        <end position="964"/>
    </location>
</feature>
<sequence length="1413" mass="159409">MDKYEYGIKSDQIKKMVAKKDYKVAAKIADTIDWSKVKSNSMLITVADAYEANRQYDKAKQVLLCAYERTPMGRQLAYRLSVLSIKLKDYIDAEDFYRDFVDMAPHDNAQYILKYKIEKGKGKDVNSLIPILEAFNREEMDERWGYELAKLYHEAGDIESCVAQCDEISLWFNEGEYVDKAMELKKMYKPLTRGQQERYDRRFDRFGYGDIYGDEGRGYIDEKADYAEDGYYTNNDYYENEVAYPADNAYQNGQYYQDGLMDEYATKRIGDIRHAINNGYDQSEDYYQAQPEYSEQVDYGTDFAYDNNQVNGNIPEYSQNQPFAYEDMRIMHDSYDEDKMQRELARNLEEVMNDDDSQIQGQMHLDFASYTDEEKDINQLTGQLSLEEVLRDLESRGILASSTVDATVKTMDNAEAAVEEAAAESAFVAAQSIAEEEIAKAAAEFENDAISSMAEETTEGVDVSEVSVDEEDTDVSAFAKETVEDNNPLVDDDGFIDDYEESESFAKKKAKPVEDIKPEKDHKETNIKTGGIHFGVNVPGVNALGSAPSLGVPNPTVYVPRMNIDDIKKKNEAPKVEPPKVEVPKVEIPKVEITESDSLAKTADLSATRVIPDISNINNISKPGDLVIEKNSDSKPDLDAEKDSKLERTNYIIDNIPEIDMTEEILTGMSEVVVSKDIISETADLNRVKETLAKLEEEKAEAAREAAENKLAGVAEEEKDISEEEKSVEEAVTTAEEPASPVDKIEVEKPETEALVGVMTIDKKTGLITVVNDKPAEDTNPLDDIIKPVTEEATPVEDAKPVTEEVAPVEDIKPVENVKSLGDTKPIEVIKSVNDVEREIPEKNEEVKEDDLEDESSVASILAGETLIDEAMDGEPVELNDFTEEKEEPKRGFISRFSRLFALNISESLDENEKDEDDGFVDDYEDDFEMKAKSKADEEVEEEFDEVKEINTEETKEDTQETIKPEVVSSFARPEEDKVEAEEEPEVDSVSEYSKSEEQALDELEDEEGLEDLKALDGEEEKGMALSDVVDPKVNTIADKKAKEVEEDFAKEFAAGLAMAAAAGDIKLTGTKIDDTAEINLNEDDINKAIENKKVNDKPLDTVEDRVFHDEQSPTDLNDDEIERQIEEADEEVDDSNPYESASFDEEQHGKERTIKKGGLEEQYEGFLSKEEEDLFSNFVNVAGLQNKIVKTIINLTEDYVSDGASTAGNIVVMGDEKSGKTTLAIDILKTVNKRRERIGRKIAKVNAQVFNKKGISQYMQKLIGSDLIIENAGLLNEYAIEELIDSMQYYTDDMIVVLEDEGDSLNRILDDYPDLDQMFDNQIVVKDYDINEWVKYAKDYAKQNNYVVDDLGTLALYARIDDEYGIRNGLSEEDIEDIMDSVMRKASHKLMRKVFGKNKNDGFNVLKEADFY</sequence>
<dbReference type="Gene3D" id="3.40.50.300">
    <property type="entry name" value="P-loop containing nucleotide triphosphate hydrolases"/>
    <property type="match status" value="1"/>
</dbReference>
<feature type="compositionally biased region" description="Acidic residues" evidence="1">
    <location>
        <begin position="977"/>
        <end position="989"/>
    </location>
</feature>
<feature type="region of interest" description="Disordered" evidence="1">
    <location>
        <begin position="710"/>
        <end position="740"/>
    </location>
</feature>
<evidence type="ECO:0000256" key="1">
    <source>
        <dbReference type="SAM" id="MobiDB-lite"/>
    </source>
</evidence>
<gene>
    <name evidence="2" type="ORF">SAMN02745111_00989</name>
</gene>
<dbReference type="STRING" id="39495.SAMN02745111_00989"/>
<dbReference type="Proteomes" id="UP000190814">
    <property type="component" value="Unassembled WGS sequence"/>
</dbReference>
<dbReference type="Gene3D" id="1.25.40.10">
    <property type="entry name" value="Tetratricopeptide repeat domain"/>
    <property type="match status" value="1"/>
</dbReference>
<dbReference type="RefSeq" id="WP_078765862.1">
    <property type="nucleotide sequence ID" value="NZ_FUXZ01000005.1"/>
</dbReference>
<evidence type="ECO:0000313" key="2">
    <source>
        <dbReference type="EMBL" id="SKA64571.1"/>
    </source>
</evidence>
<dbReference type="SUPFAM" id="SSF48452">
    <property type="entry name" value="TPR-like"/>
    <property type="match status" value="1"/>
</dbReference>
<keyword evidence="3" id="KW-1185">Reference proteome</keyword>
<feature type="region of interest" description="Disordered" evidence="1">
    <location>
        <begin position="906"/>
        <end position="1027"/>
    </location>
</feature>
<protein>
    <submittedName>
        <fullName evidence="2">Uncharacterized protein</fullName>
    </submittedName>
</protein>
<name>A0A1T4VJ07_9FIRM</name>
<dbReference type="InterPro" id="IPR027417">
    <property type="entry name" value="P-loop_NTPase"/>
</dbReference>
<accession>A0A1T4VJ07</accession>
<proteinExistence type="predicted"/>
<dbReference type="EMBL" id="FUXZ01000005">
    <property type="protein sequence ID" value="SKA64571.1"/>
    <property type="molecule type" value="Genomic_DNA"/>
</dbReference>
<dbReference type="InterPro" id="IPR011990">
    <property type="entry name" value="TPR-like_helical_dom_sf"/>
</dbReference>
<dbReference type="OrthoDB" id="9760891at2"/>
<feature type="compositionally biased region" description="Basic and acidic residues" evidence="1">
    <location>
        <begin position="1011"/>
        <end position="1023"/>
    </location>
</feature>
<reference evidence="2 3" key="1">
    <citation type="submission" date="2017-02" db="EMBL/GenBank/DDBJ databases">
        <authorList>
            <person name="Peterson S.W."/>
        </authorList>
    </citation>
    <scope>NUCLEOTIDE SEQUENCE [LARGE SCALE GENOMIC DNA]</scope>
    <source>
        <strain evidence="2 3">ATCC 35992</strain>
    </source>
</reference>
<feature type="compositionally biased region" description="Acidic residues" evidence="1">
    <location>
        <begin position="999"/>
        <end position="1010"/>
    </location>
</feature>
<organism evidence="2 3">
    <name type="scientific">Eubacterium uniforme</name>
    <dbReference type="NCBI Taxonomy" id="39495"/>
    <lineage>
        <taxon>Bacteria</taxon>
        <taxon>Bacillati</taxon>
        <taxon>Bacillota</taxon>
        <taxon>Clostridia</taxon>
        <taxon>Eubacteriales</taxon>
        <taxon>Eubacteriaceae</taxon>
        <taxon>Eubacterium</taxon>
    </lineage>
</organism>
<dbReference type="SUPFAM" id="SSF52540">
    <property type="entry name" value="P-loop containing nucleoside triphosphate hydrolases"/>
    <property type="match status" value="1"/>
</dbReference>